<protein>
    <submittedName>
        <fullName evidence="1">DUF5958 family protein</fullName>
    </submittedName>
</protein>
<comment type="caution">
    <text evidence="1">The sequence shown here is derived from an EMBL/GenBank/DDBJ whole genome shotgun (WGS) entry which is preliminary data.</text>
</comment>
<dbReference type="Proteomes" id="UP001144096">
    <property type="component" value="Unassembled WGS sequence"/>
</dbReference>
<organism evidence="1 2">
    <name type="scientific">Amycolatopsis iheyensis</name>
    <dbReference type="NCBI Taxonomy" id="2945988"/>
    <lineage>
        <taxon>Bacteria</taxon>
        <taxon>Bacillati</taxon>
        <taxon>Actinomycetota</taxon>
        <taxon>Actinomycetes</taxon>
        <taxon>Pseudonocardiales</taxon>
        <taxon>Pseudonocardiaceae</taxon>
        <taxon>Amycolatopsis</taxon>
    </lineage>
</organism>
<gene>
    <name evidence="1" type="ORF">M8542_15400</name>
</gene>
<sequence length="130" mass="14750">MTPGERSDLLNRLAQRIRPLDEGAHWFERHDQAGRRAILDMLAEYVIQARADEQDRDEAITRAGVKEGDTAAVLLRVGEPRLQLRKICGLPGYQQVPAFRVLVSLLGVADDRRRVSCAGQCTHAWHQLRR</sequence>
<proteinExistence type="predicted"/>
<reference evidence="1" key="1">
    <citation type="submission" date="2022-06" db="EMBL/GenBank/DDBJ databases">
        <title>Amycolatopsis iheyaensis sp. nov., a new species of the genus Amycolatopsis isolated from soil in Iheya island, Japan.</title>
        <authorList>
            <person name="Ngamcharungchit C."/>
            <person name="Kanto H."/>
            <person name="Take A."/>
            <person name="Intra B."/>
            <person name="Matsumoto A."/>
            <person name="Panbangred W."/>
            <person name="Inahashi Y."/>
        </authorList>
    </citation>
    <scope>NUCLEOTIDE SEQUENCE</scope>
    <source>
        <strain evidence="1">OK19-0408</strain>
    </source>
</reference>
<evidence type="ECO:0000313" key="2">
    <source>
        <dbReference type="Proteomes" id="UP001144096"/>
    </source>
</evidence>
<dbReference type="Pfam" id="PF19383">
    <property type="entry name" value="DUF5958"/>
    <property type="match status" value="1"/>
</dbReference>
<accession>A0A9X2SIY1</accession>
<evidence type="ECO:0000313" key="1">
    <source>
        <dbReference type="EMBL" id="MCR6484207.1"/>
    </source>
</evidence>
<keyword evidence="2" id="KW-1185">Reference proteome</keyword>
<dbReference type="AlphaFoldDB" id="A0A9X2SIY1"/>
<dbReference type="EMBL" id="JAMXQV010000007">
    <property type="protein sequence ID" value="MCR6484207.1"/>
    <property type="molecule type" value="Genomic_DNA"/>
</dbReference>
<dbReference type="RefSeq" id="WP_257920835.1">
    <property type="nucleotide sequence ID" value="NZ_JAMXQV010000007.1"/>
</dbReference>
<name>A0A9X2SIY1_9PSEU</name>
<dbReference type="InterPro" id="IPR046002">
    <property type="entry name" value="DUF5958"/>
</dbReference>